<evidence type="ECO:0000256" key="2">
    <source>
        <dbReference type="ARBA" id="ARBA00008358"/>
    </source>
</evidence>
<comment type="similarity">
    <text evidence="2 9">Belongs to the GSP I family.</text>
</comment>
<evidence type="ECO:0000313" key="11">
    <source>
        <dbReference type="EMBL" id="MBL0422742.1"/>
    </source>
</evidence>
<dbReference type="PANTHER" id="PTHR38779">
    <property type="entry name" value="TYPE II SECRETION SYSTEM PROTEIN I-RELATED"/>
    <property type="match status" value="1"/>
</dbReference>
<dbReference type="InterPro" id="IPR010052">
    <property type="entry name" value="T2SS_protein-GspI"/>
</dbReference>
<dbReference type="Proteomes" id="UP000613011">
    <property type="component" value="Unassembled WGS sequence"/>
</dbReference>
<dbReference type="SUPFAM" id="SSF54523">
    <property type="entry name" value="Pili subunits"/>
    <property type="match status" value="1"/>
</dbReference>
<evidence type="ECO:0000256" key="9">
    <source>
        <dbReference type="RuleBase" id="RU368030"/>
    </source>
</evidence>
<organism evidence="11 12">
    <name type="scientific">Ramlibacter aurantiacus</name>
    <dbReference type="NCBI Taxonomy" id="2801330"/>
    <lineage>
        <taxon>Bacteria</taxon>
        <taxon>Pseudomonadati</taxon>
        <taxon>Pseudomonadota</taxon>
        <taxon>Betaproteobacteria</taxon>
        <taxon>Burkholderiales</taxon>
        <taxon>Comamonadaceae</taxon>
        <taxon>Ramlibacter</taxon>
    </lineage>
</organism>
<dbReference type="NCBIfam" id="TIGR01707">
    <property type="entry name" value="gspI"/>
    <property type="match status" value="1"/>
</dbReference>
<reference evidence="11" key="1">
    <citation type="submission" date="2021-01" db="EMBL/GenBank/DDBJ databases">
        <title>Ramlibacter sp. strain AW1 16S ribosomal RNA gene Genome sequencing and assembly.</title>
        <authorList>
            <person name="Kang M."/>
        </authorList>
    </citation>
    <scope>NUCLEOTIDE SEQUENCE</scope>
    <source>
        <strain evidence="11">AW1</strain>
    </source>
</reference>
<dbReference type="Pfam" id="PF02501">
    <property type="entry name" value="T2SSI"/>
    <property type="match status" value="1"/>
</dbReference>
<keyword evidence="4 9" id="KW-0488">Methylation</keyword>
<evidence type="ECO:0000256" key="8">
    <source>
        <dbReference type="ARBA" id="ARBA00023136"/>
    </source>
</evidence>
<dbReference type="PROSITE" id="PS00409">
    <property type="entry name" value="PROKAR_NTER_METHYL"/>
    <property type="match status" value="1"/>
</dbReference>
<comment type="function">
    <text evidence="9">Component of the type II secretion system required for the energy-dependent secretion of extracellular factors such as proteases and toxins from the periplasm.</text>
</comment>
<proteinExistence type="inferred from homology"/>
<evidence type="ECO:0000256" key="7">
    <source>
        <dbReference type="ARBA" id="ARBA00022989"/>
    </source>
</evidence>
<evidence type="ECO:0000313" key="12">
    <source>
        <dbReference type="Proteomes" id="UP000613011"/>
    </source>
</evidence>
<evidence type="ECO:0000256" key="5">
    <source>
        <dbReference type="ARBA" id="ARBA00022519"/>
    </source>
</evidence>
<dbReference type="EMBL" id="JAEQNA010000009">
    <property type="protein sequence ID" value="MBL0422742.1"/>
    <property type="molecule type" value="Genomic_DNA"/>
</dbReference>
<dbReference type="GO" id="GO:0015627">
    <property type="term" value="C:type II protein secretion system complex"/>
    <property type="evidence" value="ECO:0007669"/>
    <property type="project" value="UniProtKB-UniRule"/>
</dbReference>
<dbReference type="InterPro" id="IPR045584">
    <property type="entry name" value="Pilin-like"/>
</dbReference>
<protein>
    <recommendedName>
        <fullName evidence="9">Type II secretion system protein I</fullName>
        <shortName evidence="9">T2SS minor pseudopilin I</shortName>
    </recommendedName>
</protein>
<keyword evidence="6" id="KW-0812">Transmembrane</keyword>
<keyword evidence="7" id="KW-1133">Transmembrane helix</keyword>
<dbReference type="GO" id="GO:0005886">
    <property type="term" value="C:plasma membrane"/>
    <property type="evidence" value="ECO:0007669"/>
    <property type="project" value="UniProtKB-SubCell"/>
</dbReference>
<keyword evidence="3" id="KW-1003">Cell membrane</keyword>
<dbReference type="InterPro" id="IPR003413">
    <property type="entry name" value="T2SS_GspI_C"/>
</dbReference>
<accession>A0A936ZKV3</accession>
<comment type="subcellular location">
    <subcellularLocation>
        <location evidence="1 9">Cell inner membrane</location>
        <topology evidence="1 9">Single-pass membrane protein</topology>
    </subcellularLocation>
</comment>
<name>A0A936ZKV3_9BURK</name>
<comment type="PTM">
    <text evidence="9">Cleaved by prepilin peptidase.</text>
</comment>
<dbReference type="Gene3D" id="3.30.1300.30">
    <property type="entry name" value="GSPII I/J protein-like"/>
    <property type="match status" value="1"/>
</dbReference>
<dbReference type="GO" id="GO:0015628">
    <property type="term" value="P:protein secretion by the type II secretion system"/>
    <property type="evidence" value="ECO:0007669"/>
    <property type="project" value="UniProtKB-UniRule"/>
</dbReference>
<keyword evidence="12" id="KW-1185">Reference proteome</keyword>
<keyword evidence="5 9" id="KW-0997">Cell inner membrane</keyword>
<dbReference type="PANTHER" id="PTHR38779:SF2">
    <property type="entry name" value="TYPE II SECRETION SYSTEM PROTEIN I-RELATED"/>
    <property type="match status" value="1"/>
</dbReference>
<evidence type="ECO:0000256" key="6">
    <source>
        <dbReference type="ARBA" id="ARBA00022692"/>
    </source>
</evidence>
<keyword evidence="8" id="KW-0472">Membrane</keyword>
<feature type="domain" description="Type II secretion system protein GspI C-terminal" evidence="10">
    <location>
        <begin position="42"/>
        <end position="115"/>
    </location>
</feature>
<evidence type="ECO:0000256" key="4">
    <source>
        <dbReference type="ARBA" id="ARBA00022481"/>
    </source>
</evidence>
<comment type="subunit">
    <text evidence="9">Type II secretion is composed of four main components: the outer membrane complex, the inner membrane complex, the cytoplasmic secretion ATPase and the periplasm-spanning pseudopilus.</text>
</comment>
<evidence type="ECO:0000259" key="10">
    <source>
        <dbReference type="Pfam" id="PF02501"/>
    </source>
</evidence>
<dbReference type="Pfam" id="PF07963">
    <property type="entry name" value="N_methyl"/>
    <property type="match status" value="1"/>
</dbReference>
<evidence type="ECO:0000256" key="3">
    <source>
        <dbReference type="ARBA" id="ARBA00022475"/>
    </source>
</evidence>
<dbReference type="InterPro" id="IPR012902">
    <property type="entry name" value="N_methyl_site"/>
</dbReference>
<evidence type="ECO:0000256" key="1">
    <source>
        <dbReference type="ARBA" id="ARBA00004377"/>
    </source>
</evidence>
<comment type="caution">
    <text evidence="11">The sequence shown here is derived from an EMBL/GenBank/DDBJ whole genome shotgun (WGS) entry which is preliminary data.</text>
</comment>
<gene>
    <name evidence="11" type="primary">gspI</name>
    <name evidence="11" type="ORF">JI739_20575</name>
</gene>
<dbReference type="AlphaFoldDB" id="A0A936ZKV3"/>
<dbReference type="NCBIfam" id="TIGR02532">
    <property type="entry name" value="IV_pilin_GFxxxE"/>
    <property type="match status" value="1"/>
</dbReference>
<sequence length="118" mass="12811">MTRPRGFTLVEVLVALAIVAIALVAGLQSTEALTRNALRQSDMLLAQICAENELSRVRLARQMPGVGESTSTCEQAHQRFEVVLAVATTPNPNFLRVDAHVRQGGQALLRLSTVVGRY</sequence>
<dbReference type="RefSeq" id="WP_201685877.1">
    <property type="nucleotide sequence ID" value="NZ_JAEQNA010000009.1"/>
</dbReference>